<feature type="transmembrane region" description="Helical" evidence="1">
    <location>
        <begin position="47"/>
        <end position="67"/>
    </location>
</feature>
<dbReference type="Proteomes" id="UP000199183">
    <property type="component" value="Unassembled WGS sequence"/>
</dbReference>
<gene>
    <name evidence="2" type="ORF">SAMN04489806_2023</name>
</gene>
<keyword evidence="1" id="KW-0472">Membrane</keyword>
<protein>
    <recommendedName>
        <fullName evidence="4">PH domain-containing protein</fullName>
    </recommendedName>
</protein>
<sequence length="184" mass="20886">MGETADASTSMTVHVRRSVLWQGIGVSVALAVPTLVTLYWLAIPAGAFWWVFGAQTLFLVVGIVVLVRYFRARIRVTADTLEEVSFFGATRRTPTETIGRAIVMSLRRNASMPPTMQMFVLDSEGRLVLRMRGEYWSDDDINAIAERLVTVPIEHIQGTVPLDELQRTNPDMLYWFERLPQRSR</sequence>
<organism evidence="2 3">
    <name type="scientific">Paramicrobacterium humi</name>
    <dbReference type="NCBI Taxonomy" id="640635"/>
    <lineage>
        <taxon>Bacteria</taxon>
        <taxon>Bacillati</taxon>
        <taxon>Actinomycetota</taxon>
        <taxon>Actinomycetes</taxon>
        <taxon>Micrococcales</taxon>
        <taxon>Microbacteriaceae</taxon>
        <taxon>Paramicrobacterium</taxon>
    </lineage>
</organism>
<feature type="transmembrane region" description="Helical" evidence="1">
    <location>
        <begin position="19"/>
        <end position="41"/>
    </location>
</feature>
<name>A0A1H4MYQ1_9MICO</name>
<evidence type="ECO:0000256" key="1">
    <source>
        <dbReference type="SAM" id="Phobius"/>
    </source>
</evidence>
<proteinExistence type="predicted"/>
<dbReference type="AlphaFoldDB" id="A0A1H4MYQ1"/>
<keyword evidence="1" id="KW-0812">Transmembrane</keyword>
<reference evidence="2 3" key="1">
    <citation type="submission" date="2016-10" db="EMBL/GenBank/DDBJ databases">
        <authorList>
            <person name="de Groot N.N."/>
        </authorList>
    </citation>
    <scope>NUCLEOTIDE SEQUENCE [LARGE SCALE GENOMIC DNA]</scope>
    <source>
        <strain evidence="2 3">DSM 21799</strain>
    </source>
</reference>
<dbReference type="OrthoDB" id="5116324at2"/>
<dbReference type="RefSeq" id="WP_091183452.1">
    <property type="nucleotide sequence ID" value="NZ_FNRY01000001.1"/>
</dbReference>
<accession>A0A1H4MYQ1</accession>
<keyword evidence="3" id="KW-1185">Reference proteome</keyword>
<evidence type="ECO:0008006" key="4">
    <source>
        <dbReference type="Google" id="ProtNLM"/>
    </source>
</evidence>
<dbReference type="EMBL" id="FNRY01000001">
    <property type="protein sequence ID" value="SEB88093.1"/>
    <property type="molecule type" value="Genomic_DNA"/>
</dbReference>
<evidence type="ECO:0000313" key="2">
    <source>
        <dbReference type="EMBL" id="SEB88093.1"/>
    </source>
</evidence>
<keyword evidence="1" id="KW-1133">Transmembrane helix</keyword>
<dbReference type="STRING" id="640635.SAMN04489806_2023"/>
<evidence type="ECO:0000313" key="3">
    <source>
        <dbReference type="Proteomes" id="UP000199183"/>
    </source>
</evidence>